<name>A0AAN1QNT6_SYNEL</name>
<dbReference type="AlphaFoldDB" id="A0AAN1QNT6"/>
<proteinExistence type="predicted"/>
<evidence type="ECO:0000313" key="2">
    <source>
        <dbReference type="Proteomes" id="UP000267249"/>
    </source>
</evidence>
<dbReference type="InterPro" id="IPR012675">
    <property type="entry name" value="Beta-grasp_dom_sf"/>
</dbReference>
<reference evidence="1 2" key="1">
    <citation type="journal article" date="2018" name="Sci. Rep.">
        <title>Genome Features and Biochemical Characteristics of a Robust, Fast Growing and Naturally Transformable Cyanobacterium Synechococcus elongatus PCC 11801 Isolated from India.</title>
        <authorList>
            <person name="Jaiswal D."/>
            <person name="Sengupta A."/>
            <person name="Sohoni S."/>
            <person name="Sengupta S."/>
            <person name="Phadnavis A.G."/>
            <person name="Pakrasi H.B."/>
            <person name="Wangikar P.P."/>
        </authorList>
    </citation>
    <scope>NUCLEOTIDE SEQUENCE [LARGE SCALE GENOMIC DNA]</scope>
    <source>
        <strain evidence="1 2">PCC 11801</strain>
    </source>
</reference>
<dbReference type="RefSeq" id="WP_208672895.1">
    <property type="nucleotide sequence ID" value="NZ_CP030139.2"/>
</dbReference>
<accession>A0AAN1QNT6</accession>
<evidence type="ECO:0000313" key="1">
    <source>
        <dbReference type="EMBL" id="AZB72710.1"/>
    </source>
</evidence>
<organism evidence="1 2">
    <name type="scientific">Synechococcus elongatus PCC 11801</name>
    <dbReference type="NCBI Taxonomy" id="2219813"/>
    <lineage>
        <taxon>Bacteria</taxon>
        <taxon>Bacillati</taxon>
        <taxon>Cyanobacteriota</taxon>
        <taxon>Cyanophyceae</taxon>
        <taxon>Synechococcales</taxon>
        <taxon>Synechococcaceae</taxon>
        <taxon>Synechococcus</taxon>
    </lineage>
</organism>
<dbReference type="Gene3D" id="3.10.20.30">
    <property type="match status" value="1"/>
</dbReference>
<gene>
    <name evidence="1" type="ORF">DOP62_08305</name>
</gene>
<protein>
    <submittedName>
        <fullName evidence="1">Molybdopterin synthase</fullName>
    </submittedName>
</protein>
<dbReference type="Proteomes" id="UP000267249">
    <property type="component" value="Chromosome"/>
</dbReference>
<sequence>MTYMVTVLCFGGLAALSPEGQPLQLALNLPATATQVKAAIAQACGLAADSALAQLLQNSAIGSETQIYLDTDPIPASLSQLALLPPVSGG</sequence>
<dbReference type="EMBL" id="CP030139">
    <property type="protein sequence ID" value="AZB72710.1"/>
    <property type="molecule type" value="Genomic_DNA"/>
</dbReference>